<evidence type="ECO:0000256" key="1">
    <source>
        <dbReference type="SAM" id="MobiDB-lite"/>
    </source>
</evidence>
<dbReference type="STRING" id="452589.G9NE85"/>
<reference evidence="2 3" key="1">
    <citation type="journal article" date="2011" name="Genome Biol.">
        <title>Comparative genome sequence analysis underscores mycoparasitism as the ancestral life style of Trichoderma.</title>
        <authorList>
            <person name="Kubicek C.P."/>
            <person name="Herrera-Estrella A."/>
            <person name="Seidl-Seiboth V."/>
            <person name="Martinez D.A."/>
            <person name="Druzhinina I.S."/>
            <person name="Thon M."/>
            <person name="Zeilinger S."/>
            <person name="Casas-Flores S."/>
            <person name="Horwitz B.A."/>
            <person name="Mukherjee P.K."/>
            <person name="Mukherjee M."/>
            <person name="Kredics L."/>
            <person name="Alcaraz L.D."/>
            <person name="Aerts A."/>
            <person name="Antal Z."/>
            <person name="Atanasova L."/>
            <person name="Cervantes-Badillo M.G."/>
            <person name="Challacombe J."/>
            <person name="Chertkov O."/>
            <person name="McCluskey K."/>
            <person name="Coulpier F."/>
            <person name="Deshpande N."/>
            <person name="von Doehren H."/>
            <person name="Ebbole D.J."/>
            <person name="Esquivel-Naranjo E.U."/>
            <person name="Fekete E."/>
            <person name="Flipphi M."/>
            <person name="Glaser F."/>
            <person name="Gomez-Rodriguez E.Y."/>
            <person name="Gruber S."/>
            <person name="Han C."/>
            <person name="Henrissat B."/>
            <person name="Hermosa R."/>
            <person name="Hernandez-Onate M."/>
            <person name="Karaffa L."/>
            <person name="Kosti I."/>
            <person name="Le Crom S."/>
            <person name="Lindquist E."/>
            <person name="Lucas S."/>
            <person name="Luebeck M."/>
            <person name="Luebeck P.S."/>
            <person name="Margeot A."/>
            <person name="Metz B."/>
            <person name="Misra M."/>
            <person name="Nevalainen H."/>
            <person name="Omann M."/>
            <person name="Packer N."/>
            <person name="Perrone G."/>
            <person name="Uresti-Rivera E.E."/>
            <person name="Salamov A."/>
            <person name="Schmoll M."/>
            <person name="Seiboth B."/>
            <person name="Shapiro H."/>
            <person name="Sukno S."/>
            <person name="Tamayo-Ramos J.A."/>
            <person name="Tisch D."/>
            <person name="Wiest A."/>
            <person name="Wilkinson H.H."/>
            <person name="Zhang M."/>
            <person name="Coutinho P.M."/>
            <person name="Kenerley C.M."/>
            <person name="Monte E."/>
            <person name="Baker S.E."/>
            <person name="Grigoriev I.V."/>
        </authorList>
    </citation>
    <scope>NUCLEOTIDE SEQUENCE [LARGE SCALE GENOMIC DNA]</scope>
    <source>
        <strain evidence="3">ATCC 20476 / IMI 206040</strain>
    </source>
</reference>
<evidence type="ECO:0000313" key="2">
    <source>
        <dbReference type="EMBL" id="EHK50991.1"/>
    </source>
</evidence>
<comment type="caution">
    <text evidence="2">The sequence shown here is derived from an EMBL/GenBank/DDBJ whole genome shotgun (WGS) entry which is preliminary data.</text>
</comment>
<sequence length="446" mass="48716">MDSSRNLFEAALNPSTCDRSSAPTGSPTLERYFPEDPFSGGALMAVFDGKGLLYRKDTYFQAKLTTAERVLYEGQDVYLLSFELNFMRSFSPQYRFRGADINITFQKDKSSDSEPSITQIFPSIIAVDVGGRNVQDTAELTAGAGASAGPGQINASAKQIHNDKTTFEGRRKFLGLMKGDNTASWRLYEEPGSQSGIPAVFRLVTLVRCLKGGFKVQLEASVRMAGGPKLLGLHKLFFDSTFKARSYTHTISAQPIPFDWRKLYEEAKNLSPDNEADREAWNRDISEFFLESEAAIGLTSKQMKVLVGFRDDFGGVGGGVRKMKATALARLKEDLAGEDESKKFIQRLKDRMGISVPDKQNVSFETATEIAGENDASDLPPANPQVDISGLTEIPKSDANIFRPFKVETPEVGLPYRATPFGTSPAPPPGPVSASGPETPSTKATD</sequence>
<dbReference type="OrthoDB" id="4894245at2759"/>
<keyword evidence="3" id="KW-1185">Reference proteome</keyword>
<dbReference type="AlphaFoldDB" id="G9NE85"/>
<dbReference type="Proteomes" id="UP000005426">
    <property type="component" value="Unassembled WGS sequence"/>
</dbReference>
<feature type="region of interest" description="Disordered" evidence="1">
    <location>
        <begin position="416"/>
        <end position="446"/>
    </location>
</feature>
<dbReference type="HOGENOM" id="CLU_614018_0_0_1"/>
<evidence type="ECO:0000313" key="3">
    <source>
        <dbReference type="Proteomes" id="UP000005426"/>
    </source>
</evidence>
<dbReference type="EMBL" id="ABDG02000011">
    <property type="protein sequence ID" value="EHK50991.1"/>
    <property type="molecule type" value="Genomic_DNA"/>
</dbReference>
<name>G9NE85_HYPAI</name>
<accession>G9NE85</accession>
<organism evidence="2 3">
    <name type="scientific">Hypocrea atroviridis (strain ATCC 20476 / IMI 206040)</name>
    <name type="common">Trichoderma atroviride</name>
    <dbReference type="NCBI Taxonomy" id="452589"/>
    <lineage>
        <taxon>Eukaryota</taxon>
        <taxon>Fungi</taxon>
        <taxon>Dikarya</taxon>
        <taxon>Ascomycota</taxon>
        <taxon>Pezizomycotina</taxon>
        <taxon>Sordariomycetes</taxon>
        <taxon>Hypocreomycetidae</taxon>
        <taxon>Hypocreales</taxon>
        <taxon>Hypocreaceae</taxon>
        <taxon>Trichoderma</taxon>
    </lineage>
</organism>
<proteinExistence type="predicted"/>
<protein>
    <submittedName>
        <fullName evidence="2">Uncharacterized protein</fullName>
    </submittedName>
</protein>
<gene>
    <name evidence="2" type="ORF">TRIATDRAFT_303226</name>
</gene>